<accession>A0A2P2Q2H3</accession>
<organism evidence="1">
    <name type="scientific">Rhizophora mucronata</name>
    <name type="common">Asiatic mangrove</name>
    <dbReference type="NCBI Taxonomy" id="61149"/>
    <lineage>
        <taxon>Eukaryota</taxon>
        <taxon>Viridiplantae</taxon>
        <taxon>Streptophyta</taxon>
        <taxon>Embryophyta</taxon>
        <taxon>Tracheophyta</taxon>
        <taxon>Spermatophyta</taxon>
        <taxon>Magnoliopsida</taxon>
        <taxon>eudicotyledons</taxon>
        <taxon>Gunneridae</taxon>
        <taxon>Pentapetalae</taxon>
        <taxon>rosids</taxon>
        <taxon>fabids</taxon>
        <taxon>Malpighiales</taxon>
        <taxon>Rhizophoraceae</taxon>
        <taxon>Rhizophora</taxon>
    </lineage>
</organism>
<sequence length="38" mass="4468">MLLLINIRSGNIREQSSNIRFHHNKIDADSDFKIQQTN</sequence>
<protein>
    <submittedName>
        <fullName evidence="1">Uncharacterized protein</fullName>
    </submittedName>
</protein>
<name>A0A2P2Q2H3_RHIMU</name>
<reference evidence="1" key="1">
    <citation type="submission" date="2018-02" db="EMBL/GenBank/DDBJ databases">
        <title>Rhizophora mucronata_Transcriptome.</title>
        <authorList>
            <person name="Meera S.P."/>
            <person name="Sreeshan A."/>
            <person name="Augustine A."/>
        </authorList>
    </citation>
    <scope>NUCLEOTIDE SEQUENCE</scope>
    <source>
        <tissue evidence="1">Leaf</tissue>
    </source>
</reference>
<dbReference type="EMBL" id="GGEC01080619">
    <property type="protein sequence ID" value="MBX61103.1"/>
    <property type="molecule type" value="Transcribed_RNA"/>
</dbReference>
<dbReference type="AlphaFoldDB" id="A0A2P2Q2H3"/>
<proteinExistence type="predicted"/>
<evidence type="ECO:0000313" key="1">
    <source>
        <dbReference type="EMBL" id="MBX61103.1"/>
    </source>
</evidence>